<feature type="domain" description="Glycine transporter" evidence="8">
    <location>
        <begin position="90"/>
        <end position="161"/>
    </location>
</feature>
<dbReference type="GO" id="GO:0005886">
    <property type="term" value="C:plasma membrane"/>
    <property type="evidence" value="ECO:0007669"/>
    <property type="project" value="UniProtKB-SubCell"/>
</dbReference>
<evidence type="ECO:0000259" key="8">
    <source>
        <dbReference type="Pfam" id="PF03458"/>
    </source>
</evidence>
<evidence type="ECO:0000256" key="6">
    <source>
        <dbReference type="ARBA" id="ARBA00023136"/>
    </source>
</evidence>
<sequence>MLLIAFYIAITAEAMTAALAAGRRNMDWFGVCLIACVTALGGGTLRDILLDHYPLVWVENPYVLLLVCGAALLTIPLARLVDRLKWPFLLLDALGLVVFTVIGCNIGIEAGVHPIIVIVAGMVTGTAGGILRDVLCNDIPLIFQGELYATVSMITGIIYFAGLGAGVPIDLMVIASIIIGFGLRSLALVLKWEMPKFVYDRDMRK</sequence>
<evidence type="ECO:0000256" key="3">
    <source>
        <dbReference type="ARBA" id="ARBA00022475"/>
    </source>
</evidence>
<keyword evidence="5 7" id="KW-1133">Transmembrane helix</keyword>
<reference evidence="9 10" key="1">
    <citation type="submission" date="2015-03" db="EMBL/GenBank/DDBJ databases">
        <authorList>
            <person name="Hassan Y."/>
            <person name="Lepp D."/>
            <person name="Li X.-Z."/>
            <person name="Zhou T."/>
        </authorList>
    </citation>
    <scope>NUCLEOTIDE SEQUENCE [LARGE SCALE GENOMIC DNA]</scope>
    <source>
        <strain evidence="9 10">IPL18</strain>
    </source>
</reference>
<keyword evidence="3" id="KW-1003">Cell membrane</keyword>
<keyword evidence="6 7" id="KW-0472">Membrane</keyword>
<dbReference type="RefSeq" id="WP_046105357.1">
    <property type="nucleotide sequence ID" value="NZ_JZEY01000061.1"/>
</dbReference>
<gene>
    <name evidence="9" type="ORF">VE26_11085</name>
</gene>
<keyword evidence="4 7" id="KW-0812">Transmembrane</keyword>
<comment type="similarity">
    <text evidence="2">Belongs to the UPF0126 family.</text>
</comment>
<accession>A0A0F5FEV2</accession>
<dbReference type="InterPro" id="IPR005115">
    <property type="entry name" value="Gly_transporter"/>
</dbReference>
<proteinExistence type="inferred from homology"/>
<organism evidence="9 10">
    <name type="scientific">Devosia chinhatensis</name>
    <dbReference type="NCBI Taxonomy" id="429727"/>
    <lineage>
        <taxon>Bacteria</taxon>
        <taxon>Pseudomonadati</taxon>
        <taxon>Pseudomonadota</taxon>
        <taxon>Alphaproteobacteria</taxon>
        <taxon>Hyphomicrobiales</taxon>
        <taxon>Devosiaceae</taxon>
        <taxon>Devosia</taxon>
    </lineage>
</organism>
<evidence type="ECO:0000313" key="9">
    <source>
        <dbReference type="EMBL" id="KKB07328.1"/>
    </source>
</evidence>
<comment type="caution">
    <text evidence="9">The sequence shown here is derived from an EMBL/GenBank/DDBJ whole genome shotgun (WGS) entry which is preliminary data.</text>
</comment>
<dbReference type="PANTHER" id="PTHR30506">
    <property type="entry name" value="INNER MEMBRANE PROTEIN"/>
    <property type="match status" value="1"/>
</dbReference>
<feature type="transmembrane region" description="Helical" evidence="7">
    <location>
        <begin position="62"/>
        <end position="81"/>
    </location>
</feature>
<feature type="transmembrane region" description="Helical" evidence="7">
    <location>
        <begin position="114"/>
        <end position="135"/>
    </location>
</feature>
<evidence type="ECO:0000256" key="4">
    <source>
        <dbReference type="ARBA" id="ARBA00022692"/>
    </source>
</evidence>
<comment type="subcellular location">
    <subcellularLocation>
        <location evidence="1">Cell membrane</location>
        <topology evidence="1">Multi-pass membrane protein</topology>
    </subcellularLocation>
</comment>
<dbReference type="PATRIC" id="fig|429727.3.peg.2286"/>
<dbReference type="Proteomes" id="UP000033649">
    <property type="component" value="Unassembled WGS sequence"/>
</dbReference>
<evidence type="ECO:0000256" key="1">
    <source>
        <dbReference type="ARBA" id="ARBA00004651"/>
    </source>
</evidence>
<dbReference type="OrthoDB" id="9791874at2"/>
<feature type="transmembrane region" description="Helical" evidence="7">
    <location>
        <begin position="171"/>
        <end position="190"/>
    </location>
</feature>
<dbReference type="PANTHER" id="PTHR30506:SF3">
    <property type="entry name" value="UPF0126 INNER MEMBRANE PROTEIN YADS-RELATED"/>
    <property type="match status" value="1"/>
</dbReference>
<evidence type="ECO:0000256" key="7">
    <source>
        <dbReference type="SAM" id="Phobius"/>
    </source>
</evidence>
<feature type="transmembrane region" description="Helical" evidence="7">
    <location>
        <begin position="147"/>
        <end position="165"/>
    </location>
</feature>
<dbReference type="Pfam" id="PF03458">
    <property type="entry name" value="Gly_transporter"/>
    <property type="match status" value="2"/>
</dbReference>
<name>A0A0F5FEV2_9HYPH</name>
<keyword evidence="10" id="KW-1185">Reference proteome</keyword>
<dbReference type="STRING" id="429727.VE26_11085"/>
<protein>
    <submittedName>
        <fullName evidence="9">Membrane protein</fullName>
    </submittedName>
</protein>
<dbReference type="EMBL" id="JZEY01000061">
    <property type="protein sequence ID" value="KKB07328.1"/>
    <property type="molecule type" value="Genomic_DNA"/>
</dbReference>
<evidence type="ECO:0000256" key="2">
    <source>
        <dbReference type="ARBA" id="ARBA00008193"/>
    </source>
</evidence>
<feature type="transmembrane region" description="Helical" evidence="7">
    <location>
        <begin position="88"/>
        <end position="108"/>
    </location>
</feature>
<feature type="domain" description="Glycine transporter" evidence="8">
    <location>
        <begin position="5"/>
        <end position="75"/>
    </location>
</feature>
<evidence type="ECO:0000256" key="5">
    <source>
        <dbReference type="ARBA" id="ARBA00022989"/>
    </source>
</evidence>
<dbReference type="AlphaFoldDB" id="A0A0F5FEV2"/>
<evidence type="ECO:0000313" key="10">
    <source>
        <dbReference type="Proteomes" id="UP000033649"/>
    </source>
</evidence>